<feature type="transmembrane region" description="Helical" evidence="1">
    <location>
        <begin position="202"/>
        <end position="222"/>
    </location>
</feature>
<dbReference type="InterPro" id="IPR043968">
    <property type="entry name" value="SGNH"/>
</dbReference>
<keyword evidence="5" id="KW-1185">Reference proteome</keyword>
<keyword evidence="1" id="KW-0812">Transmembrane</keyword>
<keyword evidence="1" id="KW-0472">Membrane</keyword>
<evidence type="ECO:0000256" key="1">
    <source>
        <dbReference type="SAM" id="Phobius"/>
    </source>
</evidence>
<dbReference type="AlphaFoldDB" id="A0AA97FGR0"/>
<dbReference type="KEGG" id="mbet:N8K70_13365"/>
<dbReference type="Pfam" id="PF19040">
    <property type="entry name" value="SGNH"/>
    <property type="match status" value="1"/>
</dbReference>
<dbReference type="EMBL" id="CP118157">
    <property type="protein sequence ID" value="WOF22368.1"/>
    <property type="molecule type" value="Genomic_DNA"/>
</dbReference>
<dbReference type="Pfam" id="PF01757">
    <property type="entry name" value="Acyl_transf_3"/>
    <property type="match status" value="1"/>
</dbReference>
<accession>A0AA97FGR0</accession>
<feature type="transmembrane region" description="Helical" evidence="1">
    <location>
        <begin position="363"/>
        <end position="385"/>
    </location>
</feature>
<evidence type="ECO:0000259" key="2">
    <source>
        <dbReference type="Pfam" id="PF01757"/>
    </source>
</evidence>
<organism evidence="4 5">
    <name type="scientific">Microbacterium betulae</name>
    <dbReference type="NCBI Taxonomy" id="2981139"/>
    <lineage>
        <taxon>Bacteria</taxon>
        <taxon>Bacillati</taxon>
        <taxon>Actinomycetota</taxon>
        <taxon>Actinomycetes</taxon>
        <taxon>Micrococcales</taxon>
        <taxon>Microbacteriaceae</taxon>
        <taxon>Microbacterium</taxon>
    </lineage>
</organism>
<protein>
    <submittedName>
        <fullName evidence="4">Acyltransferase family protein</fullName>
    </submittedName>
</protein>
<feature type="transmembrane region" description="Helical" evidence="1">
    <location>
        <begin position="234"/>
        <end position="252"/>
    </location>
</feature>
<evidence type="ECO:0000313" key="4">
    <source>
        <dbReference type="EMBL" id="WOF22368.1"/>
    </source>
</evidence>
<gene>
    <name evidence="4" type="ORF">N8K70_13365</name>
</gene>
<dbReference type="GO" id="GO:0016747">
    <property type="term" value="F:acyltransferase activity, transferring groups other than amino-acyl groups"/>
    <property type="evidence" value="ECO:0007669"/>
    <property type="project" value="InterPro"/>
</dbReference>
<name>A0AA97FGR0_9MICO</name>
<keyword evidence="4" id="KW-0808">Transferase</keyword>
<feature type="transmembrane region" description="Helical" evidence="1">
    <location>
        <begin position="35"/>
        <end position="56"/>
    </location>
</feature>
<feature type="transmembrane region" description="Helical" evidence="1">
    <location>
        <begin position="258"/>
        <end position="279"/>
    </location>
</feature>
<dbReference type="GO" id="GO:0016020">
    <property type="term" value="C:membrane"/>
    <property type="evidence" value="ECO:0007669"/>
    <property type="project" value="TreeGrafter"/>
</dbReference>
<keyword evidence="4" id="KW-0012">Acyltransferase</keyword>
<feature type="transmembrane region" description="Helical" evidence="1">
    <location>
        <begin position="325"/>
        <end position="342"/>
    </location>
</feature>
<dbReference type="PANTHER" id="PTHR23028:SF53">
    <property type="entry name" value="ACYL_TRANSF_3 DOMAIN-CONTAINING PROTEIN"/>
    <property type="match status" value="1"/>
</dbReference>
<feature type="transmembrane region" description="Helical" evidence="1">
    <location>
        <begin position="300"/>
        <end position="319"/>
    </location>
</feature>
<feature type="transmembrane region" description="Helical" evidence="1">
    <location>
        <begin position="151"/>
        <end position="169"/>
    </location>
</feature>
<feature type="transmembrane region" description="Helical" evidence="1">
    <location>
        <begin position="77"/>
        <end position="97"/>
    </location>
</feature>
<evidence type="ECO:0000259" key="3">
    <source>
        <dbReference type="Pfam" id="PF19040"/>
    </source>
</evidence>
<reference evidence="4 5" key="1">
    <citation type="submission" date="2023-02" db="EMBL/GenBank/DDBJ databases">
        <title>Microbacterium betulae sp. nov., isolated from birch wood.</title>
        <authorList>
            <person name="Pasciak M."/>
            <person name="Pawlik K.J."/>
            <person name="Martynowski D."/>
            <person name="Laczmanski L."/>
            <person name="Ciekot J."/>
            <person name="Szponar B."/>
            <person name="Wojcik-Fatla A."/>
            <person name="Mackiewicz B."/>
            <person name="Farian E."/>
            <person name="Cholewa G."/>
            <person name="Cholewa A."/>
            <person name="Dutkiewicz J."/>
        </authorList>
    </citation>
    <scope>NUCLEOTIDE SEQUENCE [LARGE SCALE GENOMIC DNA]</scope>
    <source>
        <strain evidence="4 5">AB</strain>
    </source>
</reference>
<feature type="transmembrane region" description="Helical" evidence="1">
    <location>
        <begin position="176"/>
        <end position="196"/>
    </location>
</feature>
<dbReference type="GO" id="GO:0009103">
    <property type="term" value="P:lipopolysaccharide biosynthetic process"/>
    <property type="evidence" value="ECO:0007669"/>
    <property type="project" value="TreeGrafter"/>
</dbReference>
<feature type="transmembrane region" description="Helical" evidence="1">
    <location>
        <begin position="12"/>
        <end position="29"/>
    </location>
</feature>
<keyword evidence="1" id="KW-1133">Transmembrane helix</keyword>
<dbReference type="InterPro" id="IPR050879">
    <property type="entry name" value="Acyltransferase_3"/>
</dbReference>
<feature type="domain" description="Acyltransferase 3" evidence="2">
    <location>
        <begin position="11"/>
        <end position="341"/>
    </location>
</feature>
<evidence type="ECO:0000313" key="5">
    <source>
        <dbReference type="Proteomes" id="UP001305498"/>
    </source>
</evidence>
<dbReference type="Proteomes" id="UP001305498">
    <property type="component" value="Chromosome"/>
</dbReference>
<proteinExistence type="predicted"/>
<sequence>MITQRPPLRGDIQALRAVAVLFVILNHLWPEHAPGGYVGVDVFFVVSGFLITSHLLREQDQSGRIALGRFWARRARRLLPAALLVLLVSAALAFFVLPSAVRQDDLAQIGWAALYVLNWALAGQSLDYFAQEAGQTLVVHYWSLSVEEQFYLLWPVILVAVFFLSRKLAARTQRRVLVIALSLILLASLLWAQHAVGAEPEAAYFQTTARAWEFAAGGLLALMPAVTDRWRLRLLPLVWIGWAALASSAFVLDSASGVPGWAALLPVVATMLVIGIGEADHPWALRDVTGWRPVQALGDISYSAYLWHFPLIVVAPYLLGHDLLASEKVVILIITLVLAALTKRFVEDPVRFGPLAAMRPRKVLAAALVAMTVVGGGLLGGTAIAQMRADAVHAELMAQAAEGGDCFGAQAVLSGADCPASHLLADATYLEDAPTDTFAGEAGGTEWFACSDDGIAGVSSSECVAGVPEGEQSLNVALIGDSHLSMWRMAVRNLSDDYGMRITTHLLGGCVPSLDPDLRISGGSASPAECWTWRDTLIREIANDPSIDVVVTSARANAYRYEDGTADPGTGYMEAWTLWLEAGKDVIVIDDVPTLSEPIVDCVLAEGAETMDPCSRPRDEARRETGLQRAAEAIDDPALHFVDYTDVLCDEDVCHAIVGSIPAYQDSNHLSVAFTMSFRDALLDPELRTIVESRQGR</sequence>
<dbReference type="InterPro" id="IPR002656">
    <property type="entry name" value="Acyl_transf_3_dom"/>
</dbReference>
<dbReference type="PANTHER" id="PTHR23028">
    <property type="entry name" value="ACETYLTRANSFERASE"/>
    <property type="match status" value="1"/>
</dbReference>
<feature type="domain" description="SGNH" evidence="3">
    <location>
        <begin position="459"/>
        <end position="677"/>
    </location>
</feature>
<dbReference type="RefSeq" id="WP_317138840.1">
    <property type="nucleotide sequence ID" value="NZ_CP118157.1"/>
</dbReference>